<comment type="subunit">
    <text evidence="2">Interacts transiently with the RNA polymerase catalytic core formed by RpoA, RpoB, RpoC and RpoZ (2 alpha, 1 beta, 1 beta' and 1 omega subunit) to form the RNA polymerase holoenzyme that can initiate transcription.</text>
</comment>
<organism evidence="9 10">
    <name type="scientific">Kribbella koreensis</name>
    <dbReference type="NCBI Taxonomy" id="57909"/>
    <lineage>
        <taxon>Bacteria</taxon>
        <taxon>Bacillati</taxon>
        <taxon>Actinomycetota</taxon>
        <taxon>Actinomycetes</taxon>
        <taxon>Propionibacteriales</taxon>
        <taxon>Kribbellaceae</taxon>
        <taxon>Kribbella</taxon>
    </lineage>
</organism>
<proteinExistence type="inferred from homology"/>
<dbReference type="InterPro" id="IPR032710">
    <property type="entry name" value="NTF2-like_dom_sf"/>
</dbReference>
<keyword evidence="4" id="KW-0731">Sigma factor</keyword>
<feature type="domain" description="RNA polymerase sigma factor 70 region 4 type 2" evidence="8">
    <location>
        <begin position="128"/>
        <end position="181"/>
    </location>
</feature>
<evidence type="ECO:0000259" key="8">
    <source>
        <dbReference type="Pfam" id="PF08281"/>
    </source>
</evidence>
<dbReference type="InterPro" id="IPR013249">
    <property type="entry name" value="RNA_pol_sigma70_r4_t2"/>
</dbReference>
<dbReference type="Proteomes" id="UP001500542">
    <property type="component" value="Unassembled WGS sequence"/>
</dbReference>
<keyword evidence="6" id="KW-0804">Transcription</keyword>
<dbReference type="InterPro" id="IPR036388">
    <property type="entry name" value="WH-like_DNA-bd_sf"/>
</dbReference>
<dbReference type="PANTHER" id="PTHR43133:SF8">
    <property type="entry name" value="RNA POLYMERASE SIGMA FACTOR HI_1459-RELATED"/>
    <property type="match status" value="1"/>
</dbReference>
<dbReference type="InterPro" id="IPR039425">
    <property type="entry name" value="RNA_pol_sigma-70-like"/>
</dbReference>
<dbReference type="Gene3D" id="1.10.10.10">
    <property type="entry name" value="Winged helix-like DNA-binding domain superfamily/Winged helix DNA-binding domain"/>
    <property type="match status" value="1"/>
</dbReference>
<evidence type="ECO:0000313" key="9">
    <source>
        <dbReference type="EMBL" id="GAA0937645.1"/>
    </source>
</evidence>
<dbReference type="SUPFAM" id="SSF54427">
    <property type="entry name" value="NTF2-like"/>
    <property type="match status" value="1"/>
</dbReference>
<accession>A0ABP4AJW6</accession>
<feature type="domain" description="RNA polymerase sigma-70 region 2" evidence="7">
    <location>
        <begin position="33"/>
        <end position="98"/>
    </location>
</feature>
<dbReference type="InterPro" id="IPR007627">
    <property type="entry name" value="RNA_pol_sigma70_r2"/>
</dbReference>
<evidence type="ECO:0000259" key="7">
    <source>
        <dbReference type="Pfam" id="PF04542"/>
    </source>
</evidence>
<keyword evidence="5" id="KW-0238">DNA-binding</keyword>
<dbReference type="InterPro" id="IPR014284">
    <property type="entry name" value="RNA_pol_sigma-70_dom"/>
</dbReference>
<evidence type="ECO:0000256" key="2">
    <source>
        <dbReference type="ARBA" id="ARBA00011344"/>
    </source>
</evidence>
<comment type="caution">
    <text evidence="9">The sequence shown here is derived from an EMBL/GenBank/DDBJ whole genome shotgun (WGS) entry which is preliminary data.</text>
</comment>
<keyword evidence="3" id="KW-0805">Transcription regulation</keyword>
<dbReference type="EMBL" id="BAAAHK010000006">
    <property type="protein sequence ID" value="GAA0937645.1"/>
    <property type="molecule type" value="Genomic_DNA"/>
</dbReference>
<gene>
    <name evidence="9" type="ORF">GCM10009554_26040</name>
</gene>
<protein>
    <submittedName>
        <fullName evidence="9">Sigma-70 family RNA polymerase sigma factor</fullName>
    </submittedName>
</protein>
<reference evidence="10" key="1">
    <citation type="journal article" date="2019" name="Int. J. Syst. Evol. Microbiol.">
        <title>The Global Catalogue of Microorganisms (GCM) 10K type strain sequencing project: providing services to taxonomists for standard genome sequencing and annotation.</title>
        <authorList>
            <consortium name="The Broad Institute Genomics Platform"/>
            <consortium name="The Broad Institute Genome Sequencing Center for Infectious Disease"/>
            <person name="Wu L."/>
            <person name="Ma J."/>
        </authorList>
    </citation>
    <scope>NUCLEOTIDE SEQUENCE [LARGE SCALE GENOMIC DNA]</scope>
    <source>
        <strain evidence="10">JCM 10977</strain>
    </source>
</reference>
<dbReference type="Pfam" id="PF04542">
    <property type="entry name" value="Sigma70_r2"/>
    <property type="match status" value="1"/>
</dbReference>
<dbReference type="Gene3D" id="1.10.1740.10">
    <property type="match status" value="1"/>
</dbReference>
<dbReference type="CDD" id="cd06171">
    <property type="entry name" value="Sigma70_r4"/>
    <property type="match status" value="1"/>
</dbReference>
<evidence type="ECO:0000313" key="10">
    <source>
        <dbReference type="Proteomes" id="UP001500542"/>
    </source>
</evidence>
<evidence type="ECO:0000256" key="6">
    <source>
        <dbReference type="ARBA" id="ARBA00023163"/>
    </source>
</evidence>
<evidence type="ECO:0000256" key="3">
    <source>
        <dbReference type="ARBA" id="ARBA00023015"/>
    </source>
</evidence>
<dbReference type="PANTHER" id="PTHR43133">
    <property type="entry name" value="RNA POLYMERASE ECF-TYPE SIGMA FACTO"/>
    <property type="match status" value="1"/>
</dbReference>
<dbReference type="SUPFAM" id="SSF88659">
    <property type="entry name" value="Sigma3 and sigma4 domains of RNA polymerase sigma factors"/>
    <property type="match status" value="1"/>
</dbReference>
<dbReference type="InterPro" id="IPR013325">
    <property type="entry name" value="RNA_pol_sigma_r2"/>
</dbReference>
<dbReference type="Pfam" id="PF08281">
    <property type="entry name" value="Sigma70_r4_2"/>
    <property type="match status" value="1"/>
</dbReference>
<sequence>MRLVGSTYLGPVDDAELVRAAQSGDVAAVGLLLARHRPGMTAVAISMLGYGPDAEDAVQEAATVALARIGDVRDPEAVGPWLRQIVRNACRMQLRARQPLPLDEHLHAVPPSAEPDPAQLLEQHASRDWVWHALERLSPPLRLVVMLRHFSGVTAYQDIAATCGVPVGTVRSRLSEARSKLCASLLATADDAYGDVSALASVRRRQVEDVLVAAQRGDLPDVLAASWSPEAEFVFSGGLHLKGFDAFVKGMDHDIDLGVRGRITNVVASHDLTVAEIDLINPAHDPYHCPPAVVWVQQLSDGLVQSCRFFHASRAGQAHAISA</sequence>
<evidence type="ECO:0000256" key="5">
    <source>
        <dbReference type="ARBA" id="ARBA00023125"/>
    </source>
</evidence>
<comment type="similarity">
    <text evidence="1">Belongs to the sigma-70 factor family. ECF subfamily.</text>
</comment>
<dbReference type="InterPro" id="IPR013324">
    <property type="entry name" value="RNA_pol_sigma_r3/r4-like"/>
</dbReference>
<evidence type="ECO:0000256" key="4">
    <source>
        <dbReference type="ARBA" id="ARBA00023082"/>
    </source>
</evidence>
<name>A0ABP4AJW6_9ACTN</name>
<dbReference type="NCBIfam" id="TIGR02937">
    <property type="entry name" value="sigma70-ECF"/>
    <property type="match status" value="1"/>
</dbReference>
<dbReference type="SUPFAM" id="SSF88946">
    <property type="entry name" value="Sigma2 domain of RNA polymerase sigma factors"/>
    <property type="match status" value="1"/>
</dbReference>
<evidence type="ECO:0000256" key="1">
    <source>
        <dbReference type="ARBA" id="ARBA00010641"/>
    </source>
</evidence>
<keyword evidence="10" id="KW-1185">Reference proteome</keyword>